<dbReference type="eggNOG" id="COG3938">
    <property type="taxonomic scope" value="Bacteria"/>
</dbReference>
<dbReference type="PANTHER" id="PTHR33442">
    <property type="entry name" value="TRANS-3-HYDROXY-L-PROLINE DEHYDRATASE"/>
    <property type="match status" value="1"/>
</dbReference>
<dbReference type="EC" id="5.1.1.4" evidence="2"/>
<keyword evidence="2" id="KW-0413">Isomerase</keyword>
<comment type="similarity">
    <text evidence="1">Belongs to the proline racemase family.</text>
</comment>
<evidence type="ECO:0000313" key="3">
    <source>
        <dbReference type="Proteomes" id="UP000005868"/>
    </source>
</evidence>
<dbReference type="GO" id="GO:0018112">
    <property type="term" value="F:proline racemase activity"/>
    <property type="evidence" value="ECO:0007669"/>
    <property type="project" value="UniProtKB-EC"/>
</dbReference>
<evidence type="ECO:0000256" key="1">
    <source>
        <dbReference type="ARBA" id="ARBA00007529"/>
    </source>
</evidence>
<dbReference type="EMBL" id="CP003096">
    <property type="protein sequence ID" value="AER67305.1"/>
    <property type="molecule type" value="Genomic_DNA"/>
</dbReference>
<sequence length="336" mass="36754">MEITRATAVVDSHTGGEPTRIIIGGGPWLKGKTMQERWKYLNTHLKDFRDFVMHEPRGHSDMFGAFLTPPEREDSHYGVLFMDSGEGVAMCGHGSIGTAYTLVELGMVPRTEPVTKVVLDTPAGQITLDVEYQDGKVGEVTLANVPAFVYATDVEIPLPSLGGKKVRLDISYGGNFFAIVKAEDLGFSLEREEAPELLRIGQEILQVINEQYPVAHPTEPHINYVGLVEFSLERDGAPTKNCVVFGESNVDRSPCGTGTCAKMALLASKGKLAPGEVFLHESIIGSVFKGYYKPGPKIGEFQTIYPFIKGRASITGFNFLVKQKDDEVGNGFLLPR</sequence>
<keyword evidence="3" id="KW-1185">Reference proteome</keyword>
<dbReference type="Pfam" id="PF05544">
    <property type="entry name" value="Pro_racemase"/>
    <property type="match status" value="1"/>
</dbReference>
<protein>
    <submittedName>
        <fullName evidence="2">Proline racemase</fullName>
        <ecNumber evidence="2">5.1.1.4</ecNumber>
    </submittedName>
</protein>
<dbReference type="Proteomes" id="UP000005868">
    <property type="component" value="Chromosome"/>
</dbReference>
<dbReference type="Gene3D" id="3.10.310.10">
    <property type="entry name" value="Diaminopimelate Epimerase, Chain A, domain 1"/>
    <property type="match status" value="2"/>
</dbReference>
<dbReference type="GO" id="GO:0047580">
    <property type="term" value="F:4-hydroxyproline epimerase activity"/>
    <property type="evidence" value="ECO:0007669"/>
    <property type="project" value="TreeGrafter"/>
</dbReference>
<dbReference type="PIRSF" id="PIRSF029792">
    <property type="entry name" value="Pro_racemase"/>
    <property type="match status" value="1"/>
</dbReference>
<dbReference type="PANTHER" id="PTHR33442:SF5">
    <property type="entry name" value="BIFUNCTIONAL TRANS-3-HYDROXY-L-PROLINE DEHYDRATASE_2-EPIMERASE"/>
    <property type="match status" value="1"/>
</dbReference>
<dbReference type="STRING" id="580340.Tlie_1583"/>
<dbReference type="InterPro" id="IPR008794">
    <property type="entry name" value="Pro_racemase_fam"/>
</dbReference>
<dbReference type="SFLD" id="SFLDS00028">
    <property type="entry name" value="Proline_Racemase"/>
    <property type="match status" value="1"/>
</dbReference>
<reference evidence="2 3" key="2">
    <citation type="journal article" date="2012" name="Stand. Genomic Sci.">
        <title>Genome sequence of the moderately thermophilic, amino-acid-degrading and sulfur-reducing bacterium Thermovirga lienii type strain (Cas60314(T)).</title>
        <authorList>
            <person name="Goker M."/>
            <person name="Saunders E."/>
            <person name="Lapidus A."/>
            <person name="Nolan M."/>
            <person name="Lucas S."/>
            <person name="Hammon N."/>
            <person name="Deshpande S."/>
            <person name="Cheng J.F."/>
            <person name="Han C."/>
            <person name="Tapia R."/>
            <person name="Goodwin L.A."/>
            <person name="Pitluck S."/>
            <person name="Liolios K."/>
            <person name="Mavromatis K."/>
            <person name="Pagani I."/>
            <person name="Ivanova N."/>
            <person name="Mikhailova N."/>
            <person name="Pati A."/>
            <person name="Chen A."/>
            <person name="Palaniappan K."/>
            <person name="Land M."/>
            <person name="Chang Y.J."/>
            <person name="Jeffries C.D."/>
            <person name="Brambilla E.M."/>
            <person name="Rohde M."/>
            <person name="Spring S."/>
            <person name="Detter J.C."/>
            <person name="Woyke T."/>
            <person name="Bristow J."/>
            <person name="Eisen J.A."/>
            <person name="Markowitz V."/>
            <person name="Hugenholtz P."/>
            <person name="Kyrpides N.C."/>
            <person name="Klenk H.P."/>
        </authorList>
    </citation>
    <scope>NUCLEOTIDE SEQUENCE [LARGE SCALE GENOMIC DNA]</scope>
    <source>
        <strain evidence="3">ATCC BAA-1197 / DSM 17291 / Cas60314</strain>
    </source>
</reference>
<dbReference type="SUPFAM" id="SSF54506">
    <property type="entry name" value="Diaminopimelate epimerase-like"/>
    <property type="match status" value="1"/>
</dbReference>
<gene>
    <name evidence="2" type="ordered locus">Tlie_1583</name>
</gene>
<evidence type="ECO:0000313" key="2">
    <source>
        <dbReference type="EMBL" id="AER67305.1"/>
    </source>
</evidence>
<dbReference type="OrthoDB" id="181267at2"/>
<accession>G7V7Q1</accession>
<proteinExistence type="inferred from homology"/>
<dbReference type="AlphaFoldDB" id="G7V7Q1"/>
<organism evidence="2 3">
    <name type="scientific">Thermovirga lienii (strain ATCC BAA-1197 / DSM 17291 / Cas60314)</name>
    <dbReference type="NCBI Taxonomy" id="580340"/>
    <lineage>
        <taxon>Bacteria</taxon>
        <taxon>Thermotogati</taxon>
        <taxon>Synergistota</taxon>
        <taxon>Synergistia</taxon>
        <taxon>Synergistales</taxon>
        <taxon>Thermovirgaceae</taxon>
        <taxon>Thermovirga</taxon>
    </lineage>
</organism>
<dbReference type="HOGENOM" id="CLU_036729_0_0_0"/>
<reference evidence="3" key="1">
    <citation type="submission" date="2011-10" db="EMBL/GenBank/DDBJ databases">
        <title>The complete genome of chromosome of Thermovirga lienii DSM 17291.</title>
        <authorList>
            <consortium name="US DOE Joint Genome Institute (JGI-PGF)"/>
            <person name="Lucas S."/>
            <person name="Copeland A."/>
            <person name="Lapidus A."/>
            <person name="Glavina del Rio T."/>
            <person name="Dalin E."/>
            <person name="Tice H."/>
            <person name="Bruce D."/>
            <person name="Goodwin L."/>
            <person name="Pitluck S."/>
            <person name="Peters L."/>
            <person name="Mikhailova N."/>
            <person name="Saunders E."/>
            <person name="Kyrpides N."/>
            <person name="Mavromatis K."/>
            <person name="Ivanova N."/>
            <person name="Last F.I."/>
            <person name="Brettin T."/>
            <person name="Detter J.C."/>
            <person name="Han C."/>
            <person name="Larimer F."/>
            <person name="Land M."/>
            <person name="Hauser L."/>
            <person name="Markowitz V."/>
            <person name="Cheng J.-F."/>
            <person name="Hugenholtz P."/>
            <person name="Woyke T."/>
            <person name="Wu D."/>
            <person name="Spring S."/>
            <person name="Schroeder M."/>
            <person name="Brambilla E.-M."/>
            <person name="Klenk H.-P."/>
            <person name="Eisen J.A."/>
        </authorList>
    </citation>
    <scope>NUCLEOTIDE SEQUENCE [LARGE SCALE GENOMIC DNA]</scope>
    <source>
        <strain evidence="3">ATCC BAA-1197 / DSM 17291 / Cas60314</strain>
    </source>
</reference>
<name>G7V7Q1_THELD</name>
<dbReference type="FunFam" id="3.10.310.10:FF:000005">
    <property type="entry name" value="Proline racemase"/>
    <property type="match status" value="1"/>
</dbReference>
<dbReference type="KEGG" id="tli:Tlie_1583"/>